<dbReference type="PROSITE" id="PS50222">
    <property type="entry name" value="EF_HAND_2"/>
    <property type="match status" value="1"/>
</dbReference>
<dbReference type="InterPro" id="IPR002048">
    <property type="entry name" value="EF_hand_dom"/>
</dbReference>
<evidence type="ECO:0000313" key="5">
    <source>
        <dbReference type="EMBL" id="CAL4803900.1"/>
    </source>
</evidence>
<dbReference type="AlphaFoldDB" id="A0A9P1GKN4"/>
<keyword evidence="6" id="KW-1185">Reference proteome</keyword>
<comment type="caution">
    <text evidence="3">The sequence shown here is derived from an EMBL/GenBank/DDBJ whole genome shotgun (WGS) entry which is preliminary data.</text>
</comment>
<feature type="domain" description="EF-hand" evidence="2">
    <location>
        <begin position="14"/>
        <end position="49"/>
    </location>
</feature>
<evidence type="ECO:0000313" key="4">
    <source>
        <dbReference type="EMBL" id="CAL1169963.1"/>
    </source>
</evidence>
<dbReference type="GO" id="GO:0005509">
    <property type="term" value="F:calcium ion binding"/>
    <property type="evidence" value="ECO:0007669"/>
    <property type="project" value="InterPro"/>
</dbReference>
<protein>
    <submittedName>
        <fullName evidence="5">Ammonia channel</fullName>
    </submittedName>
</protein>
<name>A0A9P1GKN4_9DINO</name>
<gene>
    <name evidence="3" type="ORF">C1SCF055_LOCUS41317</name>
</gene>
<organism evidence="3">
    <name type="scientific">Cladocopium goreaui</name>
    <dbReference type="NCBI Taxonomy" id="2562237"/>
    <lineage>
        <taxon>Eukaryota</taxon>
        <taxon>Sar</taxon>
        <taxon>Alveolata</taxon>
        <taxon>Dinophyceae</taxon>
        <taxon>Suessiales</taxon>
        <taxon>Symbiodiniaceae</taxon>
        <taxon>Cladocopium</taxon>
    </lineage>
</organism>
<dbReference type="Proteomes" id="UP001152797">
    <property type="component" value="Unassembled WGS sequence"/>
</dbReference>
<dbReference type="EMBL" id="CAMXCT010006592">
    <property type="protein sequence ID" value="CAI4016588.1"/>
    <property type="molecule type" value="Genomic_DNA"/>
</dbReference>
<reference evidence="4" key="2">
    <citation type="submission" date="2024-04" db="EMBL/GenBank/DDBJ databases">
        <authorList>
            <person name="Chen Y."/>
            <person name="Shah S."/>
            <person name="Dougan E. K."/>
            <person name="Thang M."/>
            <person name="Chan C."/>
        </authorList>
    </citation>
    <scope>NUCLEOTIDE SEQUENCE [LARGE SCALE GENOMIC DNA]</scope>
</reference>
<evidence type="ECO:0000313" key="6">
    <source>
        <dbReference type="Proteomes" id="UP001152797"/>
    </source>
</evidence>
<sequence length="342" mass="39133">RELREVGEDLGFTCKYDKFDRAMMLVDGNLDGAVSPEELQKVLNFVKVRMDMLYKREQDKKDELKNPFVNKVTEQTKTDNEKNYKIAFFGLKAFIESILRIGFGHLSFHGTPEQSTLPAATKALWVITHLQQQLSQLQMKEDTTVAEDVMSFQKRMGWEAALQQFGNKRKHLDKVMEEFRPLDKSNLGVGSQFDKQSGDPCYKPKNEEEIQENPWSDVSNLERIKCERPELFVPLPSMRPVVAGKNYERKAPCPECKAEPQHGWGNMYCPKCGHADGMIRACLANNKHYDLHKLPTLDRIICLLGTHTTPPGPMHRDDGNPAKPFSHANLELSVERRSSRAK</sequence>
<feature type="non-terminal residue" evidence="3">
    <location>
        <position position="342"/>
    </location>
</feature>
<dbReference type="EMBL" id="CAMXCT020006592">
    <property type="protein sequence ID" value="CAL1169963.1"/>
    <property type="molecule type" value="Genomic_DNA"/>
</dbReference>
<feature type="compositionally biased region" description="Basic and acidic residues" evidence="1">
    <location>
        <begin position="333"/>
        <end position="342"/>
    </location>
</feature>
<evidence type="ECO:0000313" key="3">
    <source>
        <dbReference type="EMBL" id="CAI4016588.1"/>
    </source>
</evidence>
<feature type="region of interest" description="Disordered" evidence="1">
    <location>
        <begin position="187"/>
        <end position="213"/>
    </location>
</feature>
<reference evidence="3" key="1">
    <citation type="submission" date="2022-10" db="EMBL/GenBank/DDBJ databases">
        <authorList>
            <person name="Chen Y."/>
            <person name="Dougan E. K."/>
            <person name="Chan C."/>
            <person name="Rhodes N."/>
            <person name="Thang M."/>
        </authorList>
    </citation>
    <scope>NUCLEOTIDE SEQUENCE</scope>
</reference>
<proteinExistence type="predicted"/>
<evidence type="ECO:0000259" key="2">
    <source>
        <dbReference type="PROSITE" id="PS50222"/>
    </source>
</evidence>
<accession>A0A9P1GKN4</accession>
<evidence type="ECO:0000256" key="1">
    <source>
        <dbReference type="SAM" id="MobiDB-lite"/>
    </source>
</evidence>
<feature type="region of interest" description="Disordered" evidence="1">
    <location>
        <begin position="310"/>
        <end position="342"/>
    </location>
</feature>
<dbReference type="EMBL" id="CAMXCT030006592">
    <property type="protein sequence ID" value="CAL4803900.1"/>
    <property type="molecule type" value="Genomic_DNA"/>
</dbReference>
<dbReference type="OrthoDB" id="10346686at2759"/>